<dbReference type="Pfam" id="PF03184">
    <property type="entry name" value="DDE_1"/>
    <property type="match status" value="1"/>
</dbReference>
<evidence type="ECO:0000313" key="2">
    <source>
        <dbReference type="EMBL" id="KZL84093.1"/>
    </source>
</evidence>
<dbReference type="AlphaFoldDB" id="A0A167DMZ8"/>
<sequence>MDETGILEGQGANGLVLGRAETKSIRKKQPGSRAWVSIIECISAEGQALHPLVIYKGKTVQQQWFPLDLGPYDGWEFTATENGWTTDETAVEWLLKVFLPQTAPSQPDQARLLVLDGHGSHTTTEFMWQCYINNVHLLFLPPHTSHVLQPLDQSVFSPVKAAYRKRLQPNLNQWNDSTIVGKRHFISCYQLARLAGLTKKNILSGWKYTGLWPVAVSKPLMSSLLLPKAATPSTPLNKAAQGIQGIQDTQDTEGWASASSAVAWSTPRKIRDLNSQLDLFSKLGQSIATQRQLFRKVKKGFQEKDFQLATAQQQIQLLQAQVSNTAARKRKTVKIDPNTKFANISDIRQAQIEAGEAEIDTDESSASDCPSEAESCIVVASGPRR</sequence>
<protein>
    <submittedName>
        <fullName evidence="2">Transposase</fullName>
    </submittedName>
</protein>
<dbReference type="InterPro" id="IPR050863">
    <property type="entry name" value="CenT-Element_Derived"/>
</dbReference>
<dbReference type="InterPro" id="IPR004875">
    <property type="entry name" value="DDE_SF_endonuclease_dom"/>
</dbReference>
<reference evidence="2 3" key="1">
    <citation type="submission" date="2015-06" db="EMBL/GenBank/DDBJ databases">
        <title>Survival trade-offs in plant roots during colonization by closely related pathogenic and mutualistic fungi.</title>
        <authorList>
            <person name="Hacquard S."/>
            <person name="Kracher B."/>
            <person name="Hiruma K."/>
            <person name="Weinman A."/>
            <person name="Muench P."/>
            <person name="Garrido Oter R."/>
            <person name="Ver Loren van Themaat E."/>
            <person name="Dallerey J.-F."/>
            <person name="Damm U."/>
            <person name="Henrissat B."/>
            <person name="Lespinet O."/>
            <person name="Thon M."/>
            <person name="Kemen E."/>
            <person name="McHardy A.C."/>
            <person name="Schulze-Lefert P."/>
            <person name="O'Connell R.J."/>
        </authorList>
    </citation>
    <scope>NUCLEOTIDE SEQUENCE [LARGE SCALE GENOMIC DNA]</scope>
    <source>
        <strain evidence="2 3">MAFF 238704</strain>
    </source>
</reference>
<feature type="domain" description="DDE-1" evidence="1">
    <location>
        <begin position="33"/>
        <end position="206"/>
    </location>
</feature>
<dbReference type="Gene3D" id="3.30.420.10">
    <property type="entry name" value="Ribonuclease H-like superfamily/Ribonuclease H"/>
    <property type="match status" value="1"/>
</dbReference>
<dbReference type="PANTHER" id="PTHR19303:SF74">
    <property type="entry name" value="POGO TRANSPOSABLE ELEMENT WITH KRAB DOMAIN"/>
    <property type="match status" value="1"/>
</dbReference>
<dbReference type="InterPro" id="IPR036397">
    <property type="entry name" value="RNaseH_sf"/>
</dbReference>
<dbReference type="GO" id="GO:0003677">
    <property type="term" value="F:DNA binding"/>
    <property type="evidence" value="ECO:0007669"/>
    <property type="project" value="TreeGrafter"/>
</dbReference>
<organism evidence="2 3">
    <name type="scientific">Colletotrichum incanum</name>
    <name type="common">Soybean anthracnose fungus</name>
    <dbReference type="NCBI Taxonomy" id="1573173"/>
    <lineage>
        <taxon>Eukaryota</taxon>
        <taxon>Fungi</taxon>
        <taxon>Dikarya</taxon>
        <taxon>Ascomycota</taxon>
        <taxon>Pezizomycotina</taxon>
        <taxon>Sordariomycetes</taxon>
        <taxon>Hypocreomycetidae</taxon>
        <taxon>Glomerellales</taxon>
        <taxon>Glomerellaceae</taxon>
        <taxon>Colletotrichum</taxon>
        <taxon>Colletotrichum spaethianum species complex</taxon>
    </lineage>
</organism>
<keyword evidence="3" id="KW-1185">Reference proteome</keyword>
<dbReference type="PANTHER" id="PTHR19303">
    <property type="entry name" value="TRANSPOSON"/>
    <property type="match status" value="1"/>
</dbReference>
<gene>
    <name evidence="2" type="ORF">CI238_13490</name>
</gene>
<dbReference type="GO" id="GO:0005634">
    <property type="term" value="C:nucleus"/>
    <property type="evidence" value="ECO:0007669"/>
    <property type="project" value="TreeGrafter"/>
</dbReference>
<accession>A0A167DMZ8</accession>
<evidence type="ECO:0000259" key="1">
    <source>
        <dbReference type="Pfam" id="PF03184"/>
    </source>
</evidence>
<comment type="caution">
    <text evidence="2">The sequence shown here is derived from an EMBL/GenBank/DDBJ whole genome shotgun (WGS) entry which is preliminary data.</text>
</comment>
<proteinExistence type="predicted"/>
<dbReference type="Proteomes" id="UP000076584">
    <property type="component" value="Unassembled WGS sequence"/>
</dbReference>
<name>A0A167DMZ8_COLIC</name>
<dbReference type="EMBL" id="LFIW01000961">
    <property type="protein sequence ID" value="KZL84093.1"/>
    <property type="molecule type" value="Genomic_DNA"/>
</dbReference>
<evidence type="ECO:0000313" key="3">
    <source>
        <dbReference type="Proteomes" id="UP000076584"/>
    </source>
</evidence>